<evidence type="ECO:0000313" key="11">
    <source>
        <dbReference type="Proteomes" id="UP000261704"/>
    </source>
</evidence>
<dbReference type="AlphaFoldDB" id="A0A347UD24"/>
<evidence type="ECO:0000313" key="10">
    <source>
        <dbReference type="EMBL" id="AXX96752.1"/>
    </source>
</evidence>
<dbReference type="InterPro" id="IPR000415">
    <property type="entry name" value="Nitroreductase-like"/>
</dbReference>
<keyword evidence="6 7" id="KW-0520">NAD</keyword>
<keyword evidence="5 7" id="KW-0560">Oxidoreductase</keyword>
<dbReference type="OrthoDB" id="9804207at2"/>
<feature type="binding site" description="in other chain" evidence="8">
    <location>
        <begin position="36"/>
        <end position="38"/>
    </location>
    <ligand>
        <name>FMN</name>
        <dbReference type="ChEBI" id="CHEBI:58210"/>
        <note>ligand shared between dimeric partners</note>
    </ligand>
</feature>
<keyword evidence="2 7" id="KW-0285">Flavoprotein</keyword>
<dbReference type="Gene3D" id="3.40.109.10">
    <property type="entry name" value="NADH Oxidase"/>
    <property type="match status" value="1"/>
</dbReference>
<evidence type="ECO:0000256" key="3">
    <source>
        <dbReference type="ARBA" id="ARBA00022643"/>
    </source>
</evidence>
<evidence type="ECO:0000256" key="1">
    <source>
        <dbReference type="ARBA" id="ARBA00007118"/>
    </source>
</evidence>
<evidence type="ECO:0000256" key="8">
    <source>
        <dbReference type="PIRSR" id="PIRSR000232-1"/>
    </source>
</evidence>
<evidence type="ECO:0000256" key="4">
    <source>
        <dbReference type="ARBA" id="ARBA00022857"/>
    </source>
</evidence>
<reference evidence="10 11" key="1">
    <citation type="submission" date="2018-09" db="EMBL/GenBank/DDBJ databases">
        <title>Profundibacter amoris BAR1 gen. nov., sp. nov., a new member of the Roseobacter clade isolated at Lokis Castle Vent Field on the Arctic Mid-Oceanic Ridge.</title>
        <authorList>
            <person name="Le Moine Bauer S."/>
            <person name="Sjoeberg A.G."/>
            <person name="L'Haridon S."/>
            <person name="Stokke R."/>
            <person name="Roalkvam I."/>
            <person name="Steen I.H."/>
            <person name="Dahle H."/>
        </authorList>
    </citation>
    <scope>NUCLEOTIDE SEQUENCE [LARGE SCALE GENOMIC DNA]</scope>
    <source>
        <strain evidence="10 11">BAR1</strain>
    </source>
</reference>
<organism evidence="10 11">
    <name type="scientific">Profundibacter amoris</name>
    <dbReference type="NCBI Taxonomy" id="2171755"/>
    <lineage>
        <taxon>Bacteria</taxon>
        <taxon>Pseudomonadati</taxon>
        <taxon>Pseudomonadota</taxon>
        <taxon>Alphaproteobacteria</taxon>
        <taxon>Rhodobacterales</taxon>
        <taxon>Paracoccaceae</taxon>
        <taxon>Profundibacter</taxon>
    </lineage>
</organism>
<evidence type="ECO:0000256" key="7">
    <source>
        <dbReference type="PIRNR" id="PIRNR000232"/>
    </source>
</evidence>
<keyword evidence="4 7" id="KW-0521">NADP</keyword>
<keyword evidence="11" id="KW-1185">Reference proteome</keyword>
<accession>A0A347UD24</accession>
<dbReference type="EMBL" id="CP032125">
    <property type="protein sequence ID" value="AXX96752.1"/>
    <property type="molecule type" value="Genomic_DNA"/>
</dbReference>
<protein>
    <recommendedName>
        <fullName evidence="7">Putative NAD(P)H nitroreductase</fullName>
        <ecNumber evidence="7">1.-.-.-</ecNumber>
    </recommendedName>
</protein>
<evidence type="ECO:0000256" key="5">
    <source>
        <dbReference type="ARBA" id="ARBA00023002"/>
    </source>
</evidence>
<dbReference type="CDD" id="cd02135">
    <property type="entry name" value="YdjA-like"/>
    <property type="match status" value="1"/>
</dbReference>
<dbReference type="InterPro" id="IPR052530">
    <property type="entry name" value="NAD(P)H_nitroreductase"/>
</dbReference>
<feature type="binding site" evidence="8">
    <location>
        <position position="67"/>
    </location>
    <ligand>
        <name>FMN</name>
        <dbReference type="ChEBI" id="CHEBI:58210"/>
        <note>ligand shared between dimeric partners</note>
    </ligand>
</feature>
<dbReference type="Proteomes" id="UP000261704">
    <property type="component" value="Chromosome"/>
</dbReference>
<proteinExistence type="inferred from homology"/>
<dbReference type="KEGG" id="pamo:BAR1_01635"/>
<gene>
    <name evidence="10" type="ORF">BAR1_01635</name>
</gene>
<keyword evidence="3 7" id="KW-0288">FMN</keyword>
<name>A0A347UD24_9RHOB</name>
<dbReference type="PIRSF" id="PIRSF000232">
    <property type="entry name" value="YdjA"/>
    <property type="match status" value="1"/>
</dbReference>
<dbReference type="PANTHER" id="PTHR43821:SF1">
    <property type="entry name" value="NAD(P)H NITROREDUCTASE YDJA-RELATED"/>
    <property type="match status" value="1"/>
</dbReference>
<comment type="similarity">
    <text evidence="1 7">Belongs to the nitroreductase family.</text>
</comment>
<comment type="cofactor">
    <cofactor evidence="8">
        <name>FMN</name>
        <dbReference type="ChEBI" id="CHEBI:58210"/>
    </cofactor>
    <text evidence="8">Binds 1 FMN per subunit.</text>
</comment>
<dbReference type="InterPro" id="IPR026021">
    <property type="entry name" value="YdjA-like"/>
</dbReference>
<sequence length="215" mass="23052">MAPAKGVIHMSNIIHPFEAPAGDGMENDVIEAILTRHSVSPKRVAKPGPTRAQVKTLMATAAAAPDHGKLRPWRFIEFPESSRTALADVFETALRERLPNADSEALSRARDKASRAPLLLGLVLRLNRTADVPHVDDQLASGGAALQNVLLAAHAMGFGARALSGQAVRTQAFRNALKLDDDETFLCFIAIGTPTSAPRRNARPAPESLLSQWTG</sequence>
<evidence type="ECO:0000259" key="9">
    <source>
        <dbReference type="Pfam" id="PF00881"/>
    </source>
</evidence>
<dbReference type="Pfam" id="PF00881">
    <property type="entry name" value="Nitroreductase"/>
    <property type="match status" value="1"/>
</dbReference>
<dbReference type="PANTHER" id="PTHR43821">
    <property type="entry name" value="NAD(P)H NITROREDUCTASE YDJA-RELATED"/>
    <property type="match status" value="1"/>
</dbReference>
<evidence type="ECO:0000256" key="6">
    <source>
        <dbReference type="ARBA" id="ARBA00023027"/>
    </source>
</evidence>
<feature type="domain" description="Nitroreductase" evidence="9">
    <location>
        <begin position="34"/>
        <end position="192"/>
    </location>
</feature>
<dbReference type="InterPro" id="IPR029479">
    <property type="entry name" value="Nitroreductase"/>
</dbReference>
<dbReference type="EC" id="1.-.-.-" evidence="7"/>
<dbReference type="SUPFAM" id="SSF55469">
    <property type="entry name" value="FMN-dependent nitroreductase-like"/>
    <property type="match status" value="1"/>
</dbReference>
<dbReference type="GO" id="GO:0016491">
    <property type="term" value="F:oxidoreductase activity"/>
    <property type="evidence" value="ECO:0007669"/>
    <property type="project" value="UniProtKB-UniRule"/>
</dbReference>
<evidence type="ECO:0000256" key="2">
    <source>
        <dbReference type="ARBA" id="ARBA00022630"/>
    </source>
</evidence>